<dbReference type="InterPro" id="IPR008266">
    <property type="entry name" value="Tyr_kinase_AS"/>
</dbReference>
<evidence type="ECO:0000256" key="1">
    <source>
        <dbReference type="ARBA" id="ARBA00022679"/>
    </source>
</evidence>
<keyword evidence="8" id="KW-1185">Reference proteome</keyword>
<dbReference type="Gene3D" id="1.10.510.10">
    <property type="entry name" value="Transferase(Phosphotransferase) domain 1"/>
    <property type="match status" value="1"/>
</dbReference>
<dbReference type="PROSITE" id="PS50011">
    <property type="entry name" value="PROTEIN_KINASE_DOM"/>
    <property type="match status" value="1"/>
</dbReference>
<proteinExistence type="predicted"/>
<reference evidence="7" key="1">
    <citation type="submission" date="2021-06" db="EMBL/GenBank/DDBJ databases">
        <authorList>
            <person name="Kallberg Y."/>
            <person name="Tangrot J."/>
            <person name="Rosling A."/>
        </authorList>
    </citation>
    <scope>NUCLEOTIDE SEQUENCE</scope>
    <source>
        <strain evidence="7">87-6 pot B 2015</strain>
    </source>
</reference>
<dbReference type="SMART" id="SM00671">
    <property type="entry name" value="SEL1"/>
    <property type="match status" value="2"/>
</dbReference>
<dbReference type="GO" id="GO:0007166">
    <property type="term" value="P:cell surface receptor signaling pathway"/>
    <property type="evidence" value="ECO:0007669"/>
    <property type="project" value="InterPro"/>
</dbReference>
<organism evidence="7 8">
    <name type="scientific">Funneliformis mosseae</name>
    <name type="common">Endomycorrhizal fungus</name>
    <name type="synonym">Glomus mosseae</name>
    <dbReference type="NCBI Taxonomy" id="27381"/>
    <lineage>
        <taxon>Eukaryota</taxon>
        <taxon>Fungi</taxon>
        <taxon>Fungi incertae sedis</taxon>
        <taxon>Mucoromycota</taxon>
        <taxon>Glomeromycotina</taxon>
        <taxon>Glomeromycetes</taxon>
        <taxon>Glomerales</taxon>
        <taxon>Glomeraceae</taxon>
        <taxon>Funneliformis</taxon>
    </lineage>
</organism>
<dbReference type="EMBL" id="CAJVPP010000324">
    <property type="protein sequence ID" value="CAG8469614.1"/>
    <property type="molecule type" value="Genomic_DNA"/>
</dbReference>
<keyword evidence="4" id="KW-0067">ATP-binding</keyword>
<evidence type="ECO:0000313" key="7">
    <source>
        <dbReference type="EMBL" id="CAG8469614.1"/>
    </source>
</evidence>
<dbReference type="PROSITE" id="PS00109">
    <property type="entry name" value="PROTEIN_KINASE_TYR"/>
    <property type="match status" value="1"/>
</dbReference>
<dbReference type="GO" id="GO:0005524">
    <property type="term" value="F:ATP binding"/>
    <property type="evidence" value="ECO:0007669"/>
    <property type="project" value="UniProtKB-KW"/>
</dbReference>
<dbReference type="InterPro" id="IPR059179">
    <property type="entry name" value="MLKL-like_MCAfunc"/>
</dbReference>
<feature type="domain" description="Protein kinase" evidence="6">
    <location>
        <begin position="247"/>
        <end position="517"/>
    </location>
</feature>
<evidence type="ECO:0000313" key="8">
    <source>
        <dbReference type="Proteomes" id="UP000789375"/>
    </source>
</evidence>
<dbReference type="InterPro" id="IPR006597">
    <property type="entry name" value="Sel1-like"/>
</dbReference>
<dbReference type="CDD" id="cd21037">
    <property type="entry name" value="MLKL_NTD"/>
    <property type="match status" value="1"/>
</dbReference>
<dbReference type="AlphaFoldDB" id="A0A9N8W2A5"/>
<feature type="compositionally biased region" description="Basic and acidic residues" evidence="5">
    <location>
        <begin position="234"/>
        <end position="253"/>
    </location>
</feature>
<dbReference type="Proteomes" id="UP000789375">
    <property type="component" value="Unassembled WGS sequence"/>
</dbReference>
<evidence type="ECO:0000259" key="6">
    <source>
        <dbReference type="PROSITE" id="PS50011"/>
    </source>
</evidence>
<keyword evidence="1" id="KW-0808">Transferase</keyword>
<comment type="caution">
    <text evidence="7">The sequence shown here is derived from an EMBL/GenBank/DDBJ whole genome shotgun (WGS) entry which is preliminary data.</text>
</comment>
<dbReference type="Gene3D" id="1.25.40.10">
    <property type="entry name" value="Tetratricopeptide repeat domain"/>
    <property type="match status" value="1"/>
</dbReference>
<dbReference type="SUPFAM" id="SSF56112">
    <property type="entry name" value="Protein kinase-like (PK-like)"/>
    <property type="match status" value="1"/>
</dbReference>
<evidence type="ECO:0000256" key="5">
    <source>
        <dbReference type="SAM" id="MobiDB-lite"/>
    </source>
</evidence>
<evidence type="ECO:0000256" key="3">
    <source>
        <dbReference type="ARBA" id="ARBA00022777"/>
    </source>
</evidence>
<dbReference type="PANTHER" id="PTHR44329">
    <property type="entry name" value="SERINE/THREONINE-PROTEIN KINASE TNNI3K-RELATED"/>
    <property type="match status" value="1"/>
</dbReference>
<dbReference type="InterPro" id="IPR000719">
    <property type="entry name" value="Prot_kinase_dom"/>
</dbReference>
<dbReference type="InterPro" id="IPR051681">
    <property type="entry name" value="Ser/Thr_Kinases-Pseudokinases"/>
</dbReference>
<evidence type="ECO:0000256" key="2">
    <source>
        <dbReference type="ARBA" id="ARBA00022741"/>
    </source>
</evidence>
<keyword evidence="2" id="KW-0547">Nucleotide-binding</keyword>
<accession>A0A9N8W2A5</accession>
<feature type="region of interest" description="Disordered" evidence="5">
    <location>
        <begin position="225"/>
        <end position="257"/>
    </location>
</feature>
<dbReference type="InterPro" id="IPR011990">
    <property type="entry name" value="TPR-like_helical_dom_sf"/>
</dbReference>
<gene>
    <name evidence="7" type="ORF">FMOSSE_LOCUS2450</name>
</gene>
<evidence type="ECO:0000256" key="4">
    <source>
        <dbReference type="ARBA" id="ARBA00022840"/>
    </source>
</evidence>
<dbReference type="PANTHER" id="PTHR44329:SF288">
    <property type="entry name" value="MITOGEN-ACTIVATED PROTEIN KINASE KINASE KINASE 20"/>
    <property type="match status" value="1"/>
</dbReference>
<dbReference type="InterPro" id="IPR001245">
    <property type="entry name" value="Ser-Thr/Tyr_kinase_cat_dom"/>
</dbReference>
<dbReference type="InterPro" id="IPR011009">
    <property type="entry name" value="Kinase-like_dom_sf"/>
</dbReference>
<keyword evidence="3" id="KW-0418">Kinase</keyword>
<dbReference type="SUPFAM" id="SSF81901">
    <property type="entry name" value="HCP-like"/>
    <property type="match status" value="1"/>
</dbReference>
<dbReference type="Pfam" id="PF08238">
    <property type="entry name" value="Sel1"/>
    <property type="match status" value="2"/>
</dbReference>
<dbReference type="GO" id="GO:0004674">
    <property type="term" value="F:protein serine/threonine kinase activity"/>
    <property type="evidence" value="ECO:0007669"/>
    <property type="project" value="TreeGrafter"/>
</dbReference>
<sequence length="684" mass="78795">MTVTEVISGSIEVTKGLNDIQSSKLAFAKEALTVATKVGDAITPFIPLIGAAATVITEIIDIYHTAQYNKKICNSILDRARLAEIAIDNIIRRRKENEQLFKNQAWYYAFNRFVEVLNKLKNFAEEISQLKRIKQFIKAKNISGSFVELTKEYDDVMKDLNFTMAISNEQQRRIDQKSLKDDLVETSKFLEKIDVGVEESQVHLVLIYEEIGNLVNMVKRLDRKSPDDNSIQVKKIESSQLKDPDVGRERDTRGNNSRKVKRQIYMNAIEVALKPIKVPKDAMEKRKFERQLAIQIKASQSPNAIRFFGLTEILSETYMILEWAQLGSLKEMYEIKQNKIPLELKLTYALQICRGIAYLNASDVFHHDLRCKNIMVTENNVAKLANFKISRNMTDTTTTINSYLEGARWLAPEKLKEQTTPYNHKCEIYSFGMLLWELAFEQMPYKDMEIHIASDYVINGGRPSINFNKFNNELLPLSPEMLQLQEGYEKIIREAWNQDPDLRITISKLLIDLDSLVSKHTKPGCSPSLQPQNGSELGLSFELESSSNDDEFPEFSFEVLEEIEPLIPINEGIKAHREKDYQKAWRCFDKQAENQNTRGKYWKAHYLELKLNPQDSIKYLKLAAENGNDVAQYHLGEAYLKGKLGLEKDLKNAIYCFKRSALRSNNNAKKKLQELKDQNIDIED</sequence>
<dbReference type="InterPro" id="IPR036537">
    <property type="entry name" value="Adaptor_Cbl_N_dom_sf"/>
</dbReference>
<name>A0A9N8W2A5_FUNMO</name>
<protein>
    <submittedName>
        <fullName evidence="7">9710_t:CDS:1</fullName>
    </submittedName>
</protein>
<dbReference type="Gene3D" id="1.20.930.20">
    <property type="entry name" value="Adaptor protein Cbl, N-terminal domain"/>
    <property type="match status" value="1"/>
</dbReference>
<dbReference type="Pfam" id="PF07714">
    <property type="entry name" value="PK_Tyr_Ser-Thr"/>
    <property type="match status" value="1"/>
</dbReference>